<keyword evidence="1" id="KW-1133">Transmembrane helix</keyword>
<dbReference type="SMART" id="SM00267">
    <property type="entry name" value="GGDEF"/>
    <property type="match status" value="1"/>
</dbReference>
<dbReference type="Pfam" id="PF00990">
    <property type="entry name" value="GGDEF"/>
    <property type="match status" value="1"/>
</dbReference>
<evidence type="ECO:0000313" key="5">
    <source>
        <dbReference type="Proteomes" id="UP000810171"/>
    </source>
</evidence>
<feature type="transmembrane region" description="Helical" evidence="1">
    <location>
        <begin position="12"/>
        <end position="38"/>
    </location>
</feature>
<feature type="domain" description="GGDEF" evidence="3">
    <location>
        <begin position="387"/>
        <end position="522"/>
    </location>
</feature>
<dbReference type="Proteomes" id="UP000810171">
    <property type="component" value="Unassembled WGS sequence"/>
</dbReference>
<protein>
    <submittedName>
        <fullName evidence="4">EAL domain-containing protein</fullName>
    </submittedName>
</protein>
<dbReference type="SUPFAM" id="SSF141868">
    <property type="entry name" value="EAL domain-like"/>
    <property type="match status" value="1"/>
</dbReference>
<dbReference type="InterPro" id="IPR001633">
    <property type="entry name" value="EAL_dom"/>
</dbReference>
<dbReference type="InterPro" id="IPR029787">
    <property type="entry name" value="Nucleotide_cyclase"/>
</dbReference>
<evidence type="ECO:0000259" key="3">
    <source>
        <dbReference type="PROSITE" id="PS50887"/>
    </source>
</evidence>
<dbReference type="Gene3D" id="3.30.450.20">
    <property type="entry name" value="PAS domain"/>
    <property type="match status" value="1"/>
</dbReference>
<accession>A0ABS3ZCL6</accession>
<dbReference type="InterPro" id="IPR052155">
    <property type="entry name" value="Biofilm_reg_signaling"/>
</dbReference>
<dbReference type="NCBIfam" id="TIGR00254">
    <property type="entry name" value="GGDEF"/>
    <property type="match status" value="1"/>
</dbReference>
<dbReference type="InterPro" id="IPR043128">
    <property type="entry name" value="Rev_trsase/Diguanyl_cyclase"/>
</dbReference>
<evidence type="ECO:0000256" key="1">
    <source>
        <dbReference type="SAM" id="Phobius"/>
    </source>
</evidence>
<dbReference type="SMART" id="SM00052">
    <property type="entry name" value="EAL"/>
    <property type="match status" value="1"/>
</dbReference>
<dbReference type="PROSITE" id="PS50887">
    <property type="entry name" value="GGDEF"/>
    <property type="match status" value="1"/>
</dbReference>
<dbReference type="Gene3D" id="3.20.20.450">
    <property type="entry name" value="EAL domain"/>
    <property type="match status" value="1"/>
</dbReference>
<dbReference type="RefSeq" id="WP_209288068.1">
    <property type="nucleotide sequence ID" value="NZ_JACVEW010000018.1"/>
</dbReference>
<keyword evidence="1" id="KW-0472">Membrane</keyword>
<dbReference type="Pfam" id="PF00563">
    <property type="entry name" value="EAL"/>
    <property type="match status" value="1"/>
</dbReference>
<evidence type="ECO:0000313" key="4">
    <source>
        <dbReference type="EMBL" id="MBP0049458.1"/>
    </source>
</evidence>
<organism evidence="4 5">
    <name type="scientific">Marinobacterium alkalitolerans</name>
    <dbReference type="NCBI Taxonomy" id="1542925"/>
    <lineage>
        <taxon>Bacteria</taxon>
        <taxon>Pseudomonadati</taxon>
        <taxon>Pseudomonadota</taxon>
        <taxon>Gammaproteobacteria</taxon>
        <taxon>Oceanospirillales</taxon>
        <taxon>Oceanospirillaceae</taxon>
        <taxon>Marinobacterium</taxon>
    </lineage>
</organism>
<dbReference type="CDD" id="cd01948">
    <property type="entry name" value="EAL"/>
    <property type="match status" value="1"/>
</dbReference>
<keyword evidence="5" id="KW-1185">Reference proteome</keyword>
<sequence length="784" mass="88772">MDSFTALLKRHGLAIRVLVAVTLYSGLFALVVASIQLYSRYQTDMVNLNQRLADAEVVFLDDLRQALWRLDEPLIQQSINSISQLPFIDEARLITAQQAVFRSGNIPEGNRVQRKQYPLILEFNNEPIELGTLEVWIDRQSIYNNLTQLAWQTLAIETLQTLFLAGLVLTILQQLLFRHLRHMQRTAAALKPDNLDTSFLSGPGKHYRDELNTMLRSLESMRLRLKRGIKRVRKMQVKMRRIFLAADSSPAAVAVFKAENGIRVYSNSAYEQYFGQRRFLIELIYQLHPEHAFPVWLDLLRTKGFWQQEIFWVGDETPRWISVRCIIYRDDAEELIMLSASDISELKHARDEAQHLQEHDTLTGLPNASLGLLQVQSLLESAREQNLRAVLISVSLSAFRPLRESFGTHYADQLIMRVAELLDTTAPEDALLARSADDQFICSLILHQSGNDYLASLMEQLRARLAHPLKLKQQRIDCGFFAGVAIYPEDGEDASTLYQHSLSALHQAEEKRPRSRFTCFDSTLDGMASRKLTLISLLASGQALNELQLYYQPLVDGSTGRIVSCEALARWHNPVLGFIPPPEFIGAAEDSGQIIELGELILQTACIQLSAWRQLDPELQVSVNISPLQLIDADFEAVVENALRLSGLPPQALKLEVTEQLMLQSSEQVLGKLNRLQQQGIKLAIDDFGSGYASLNYLTRYPFELLKIDQSFIRNIPDDPRLLTLTRTMTELAHSLGLQVVAEGVETNEIAEQLKALRCDLLQGYLYSRPLPVEAFTALLKESL</sequence>
<reference evidence="4 5" key="1">
    <citation type="submission" date="2020-09" db="EMBL/GenBank/DDBJ databases">
        <authorList>
            <person name="Tanuku N.R.S."/>
        </authorList>
    </citation>
    <scope>NUCLEOTIDE SEQUENCE [LARGE SCALE GENOMIC DNA]</scope>
    <source>
        <strain evidence="4 5">AK62</strain>
    </source>
</reference>
<dbReference type="SUPFAM" id="SSF55073">
    <property type="entry name" value="Nucleotide cyclase"/>
    <property type="match status" value="1"/>
</dbReference>
<dbReference type="PANTHER" id="PTHR44757:SF2">
    <property type="entry name" value="BIOFILM ARCHITECTURE MAINTENANCE PROTEIN MBAA"/>
    <property type="match status" value="1"/>
</dbReference>
<dbReference type="Gene3D" id="6.10.340.10">
    <property type="match status" value="1"/>
</dbReference>
<dbReference type="Pfam" id="PF17149">
    <property type="entry name" value="CHASE5"/>
    <property type="match status" value="1"/>
</dbReference>
<feature type="domain" description="EAL" evidence="2">
    <location>
        <begin position="531"/>
        <end position="784"/>
    </location>
</feature>
<dbReference type="CDD" id="cd01949">
    <property type="entry name" value="GGDEF"/>
    <property type="match status" value="1"/>
</dbReference>
<proteinExistence type="predicted"/>
<gene>
    <name evidence="4" type="ORF">H9C73_11990</name>
</gene>
<dbReference type="InterPro" id="IPR033414">
    <property type="entry name" value="Sensor_dom"/>
</dbReference>
<name>A0ABS3ZCL6_9GAMM</name>
<dbReference type="InterPro" id="IPR035919">
    <property type="entry name" value="EAL_sf"/>
</dbReference>
<dbReference type="InterPro" id="IPR000160">
    <property type="entry name" value="GGDEF_dom"/>
</dbReference>
<dbReference type="SUPFAM" id="SSF55785">
    <property type="entry name" value="PYP-like sensor domain (PAS domain)"/>
    <property type="match status" value="1"/>
</dbReference>
<dbReference type="PANTHER" id="PTHR44757">
    <property type="entry name" value="DIGUANYLATE CYCLASE DGCP"/>
    <property type="match status" value="1"/>
</dbReference>
<dbReference type="PROSITE" id="PS50883">
    <property type="entry name" value="EAL"/>
    <property type="match status" value="1"/>
</dbReference>
<evidence type="ECO:0000259" key="2">
    <source>
        <dbReference type="PROSITE" id="PS50883"/>
    </source>
</evidence>
<dbReference type="Gene3D" id="3.30.70.270">
    <property type="match status" value="1"/>
</dbReference>
<comment type="caution">
    <text evidence="4">The sequence shown here is derived from an EMBL/GenBank/DDBJ whole genome shotgun (WGS) entry which is preliminary data.</text>
</comment>
<dbReference type="EMBL" id="JACVEW010000018">
    <property type="protein sequence ID" value="MBP0049458.1"/>
    <property type="molecule type" value="Genomic_DNA"/>
</dbReference>
<dbReference type="InterPro" id="IPR035965">
    <property type="entry name" value="PAS-like_dom_sf"/>
</dbReference>
<keyword evidence="1" id="KW-0812">Transmembrane</keyword>